<keyword evidence="2" id="KW-1185">Reference proteome</keyword>
<sequence length="44" mass="4598">MERINEDAIDLIDLGAASVETQGIDGTVIDLVGLQPKAGLSDED</sequence>
<dbReference type="KEGG" id="ssua:FPZ54_13295"/>
<dbReference type="Pfam" id="PF24178">
    <property type="entry name" value="Subterisin"/>
    <property type="match status" value="1"/>
</dbReference>
<accession>A0A518RHG5</accession>
<dbReference type="EMBL" id="CP042239">
    <property type="protein sequence ID" value="QDX26886.1"/>
    <property type="molecule type" value="Genomic_DNA"/>
</dbReference>
<proteinExistence type="predicted"/>
<dbReference type="NCBIfam" id="NF033522">
    <property type="entry name" value="lasso_benenodin"/>
    <property type="match status" value="1"/>
</dbReference>
<dbReference type="RefSeq" id="WP_145847937.1">
    <property type="nucleotide sequence ID" value="NZ_CP042239.1"/>
</dbReference>
<dbReference type="OrthoDB" id="7585678at2"/>
<name>A0A518RHG5_9SPHN</name>
<dbReference type="Proteomes" id="UP000318055">
    <property type="component" value="Chromosome"/>
</dbReference>
<evidence type="ECO:0000313" key="2">
    <source>
        <dbReference type="Proteomes" id="UP000318055"/>
    </source>
</evidence>
<organism evidence="1 2">
    <name type="scientific">Sphingomonas suaedae</name>
    <dbReference type="NCBI Taxonomy" id="2599297"/>
    <lineage>
        <taxon>Bacteria</taxon>
        <taxon>Pseudomonadati</taxon>
        <taxon>Pseudomonadota</taxon>
        <taxon>Alphaproteobacteria</taxon>
        <taxon>Sphingomonadales</taxon>
        <taxon>Sphingomonadaceae</taxon>
        <taxon>Sphingomonas</taxon>
    </lineage>
</organism>
<gene>
    <name evidence="1" type="ORF">FPZ54_13295</name>
</gene>
<protein>
    <submittedName>
        <fullName evidence="1">Benenodin family lasso peptide</fullName>
    </submittedName>
</protein>
<dbReference type="InterPro" id="IPR049805">
    <property type="entry name" value="Lasso_benenodin"/>
</dbReference>
<reference evidence="1 2" key="1">
    <citation type="submission" date="2019-07" db="EMBL/GenBank/DDBJ databases">
        <title>Sphingomonas alkalisoli sp. nov., isolated from rhizosphere soil of Suaedae salsa.</title>
        <authorList>
            <person name="Zhang H."/>
            <person name="Xu L."/>
            <person name="Zhang J.-X."/>
            <person name="Sun J.-Q."/>
        </authorList>
    </citation>
    <scope>NUCLEOTIDE SEQUENCE [LARGE SCALE GENOMIC DNA]</scope>
    <source>
        <strain evidence="1 2">XS-10</strain>
    </source>
</reference>
<dbReference type="AlphaFoldDB" id="A0A518RHG5"/>
<evidence type="ECO:0000313" key="1">
    <source>
        <dbReference type="EMBL" id="QDX26886.1"/>
    </source>
</evidence>